<reference evidence="2 3" key="1">
    <citation type="submission" date="2013-11" db="EMBL/GenBank/DDBJ databases">
        <title>The Damaraland mole rat (Fukomys damarensis) genome and evolution of African mole rats.</title>
        <authorList>
            <person name="Gladyshev V.N."/>
            <person name="Fang X."/>
        </authorList>
    </citation>
    <scope>NUCLEOTIDE SEQUENCE [LARGE SCALE GENOMIC DNA]</scope>
    <source>
        <tissue evidence="2">Liver</tissue>
    </source>
</reference>
<accession>A0A091D9Y1</accession>
<evidence type="ECO:0000313" key="3">
    <source>
        <dbReference type="Proteomes" id="UP000028990"/>
    </source>
</evidence>
<dbReference type="AlphaFoldDB" id="A0A091D9Y1"/>
<evidence type="ECO:0000313" key="2">
    <source>
        <dbReference type="EMBL" id="KFO27070.1"/>
    </source>
</evidence>
<protein>
    <submittedName>
        <fullName evidence="2">Protein THEMIS3</fullName>
    </submittedName>
</protein>
<dbReference type="EMBL" id="KN123014">
    <property type="protein sequence ID" value="KFO27070.1"/>
    <property type="molecule type" value="Genomic_DNA"/>
</dbReference>
<evidence type="ECO:0000256" key="1">
    <source>
        <dbReference type="SAM" id="MobiDB-lite"/>
    </source>
</evidence>
<sequence length="372" mass="41784">MRVGKKESPNAAAAAHGLLGHFQEGQDDQIYTIDTIVRQKLLTGRKRRLKAAPGHSLKTLSPRVPEHFHDHPVLHPHFLGMALLPRLGQNPDEFMAVGQIYSTEVTRFPLRIRITSLVPAKLFPRKCGQLLTSLGPGKCASSWPRSSPEAGGRRFLIPATYLCLAPCGGRYFRPVSDIATAVQRAQVQFRVRENHPSPTEQFASFTASECFLELQNSVVAAHIHGLESHFSRCPYSKQCLACRTHSMKICGQMDKCTRWFASICISILSSYSFLHQPERHLFRAHYAQAYDEQLTSLASSGGSRKDDLRSSPLQHIQYCTVLSIPAQFQTECGASTMLKRKYRAVMEVSKHAEQERQEDGFEENNHQIEEGN</sequence>
<proteinExistence type="predicted"/>
<name>A0A091D9Y1_FUKDA</name>
<gene>
    <name evidence="2" type="ORF">H920_11475</name>
</gene>
<organism evidence="2 3">
    <name type="scientific">Fukomys damarensis</name>
    <name type="common">Damaraland mole rat</name>
    <name type="synonym">Cryptomys damarensis</name>
    <dbReference type="NCBI Taxonomy" id="885580"/>
    <lineage>
        <taxon>Eukaryota</taxon>
        <taxon>Metazoa</taxon>
        <taxon>Chordata</taxon>
        <taxon>Craniata</taxon>
        <taxon>Vertebrata</taxon>
        <taxon>Euteleostomi</taxon>
        <taxon>Mammalia</taxon>
        <taxon>Eutheria</taxon>
        <taxon>Euarchontoglires</taxon>
        <taxon>Glires</taxon>
        <taxon>Rodentia</taxon>
        <taxon>Hystricomorpha</taxon>
        <taxon>Bathyergidae</taxon>
        <taxon>Fukomys</taxon>
    </lineage>
</organism>
<keyword evidence="3" id="KW-1185">Reference proteome</keyword>
<feature type="region of interest" description="Disordered" evidence="1">
    <location>
        <begin position="351"/>
        <end position="372"/>
    </location>
</feature>
<dbReference type="Proteomes" id="UP000028990">
    <property type="component" value="Unassembled WGS sequence"/>
</dbReference>